<feature type="transmembrane region" description="Helical" evidence="1">
    <location>
        <begin position="23"/>
        <end position="52"/>
    </location>
</feature>
<dbReference type="Proteomes" id="UP000031246">
    <property type="component" value="Unassembled WGS sequence"/>
</dbReference>
<evidence type="ECO:0000256" key="1">
    <source>
        <dbReference type="SAM" id="Phobius"/>
    </source>
</evidence>
<reference evidence="2 3" key="1">
    <citation type="submission" date="2014-10" db="EMBL/GenBank/DDBJ databases">
        <title>Pedobacter Kyungheensis.</title>
        <authorList>
            <person name="Anderson B.M."/>
            <person name="Newman J.D."/>
        </authorList>
    </citation>
    <scope>NUCLEOTIDE SEQUENCE [LARGE SCALE GENOMIC DNA]</scope>
    <source>
        <strain evidence="2 3">KACC 16221</strain>
    </source>
</reference>
<evidence type="ECO:0008006" key="4">
    <source>
        <dbReference type="Google" id="ProtNLM"/>
    </source>
</evidence>
<keyword evidence="3" id="KW-1185">Reference proteome</keyword>
<comment type="caution">
    <text evidence="2">The sequence shown here is derived from an EMBL/GenBank/DDBJ whole genome shotgun (WGS) entry which is preliminary data.</text>
</comment>
<keyword evidence="1" id="KW-1133">Transmembrane helix</keyword>
<dbReference type="OrthoDB" id="1361463at2"/>
<keyword evidence="1" id="KW-0812">Transmembrane</keyword>
<dbReference type="EMBL" id="JSYN01000029">
    <property type="protein sequence ID" value="KIA91451.1"/>
    <property type="molecule type" value="Genomic_DNA"/>
</dbReference>
<name>A0A0C1D3B7_9SPHI</name>
<organism evidence="2 3">
    <name type="scientific">Pedobacter kyungheensis</name>
    <dbReference type="NCBI Taxonomy" id="1069985"/>
    <lineage>
        <taxon>Bacteria</taxon>
        <taxon>Pseudomonadati</taxon>
        <taxon>Bacteroidota</taxon>
        <taxon>Sphingobacteriia</taxon>
        <taxon>Sphingobacteriales</taxon>
        <taxon>Sphingobacteriaceae</taxon>
        <taxon>Pedobacter</taxon>
    </lineage>
</organism>
<feature type="transmembrane region" description="Helical" evidence="1">
    <location>
        <begin position="58"/>
        <end position="77"/>
    </location>
</feature>
<dbReference type="AlphaFoldDB" id="A0A0C1D3B7"/>
<accession>A0A0C1D3B7</accession>
<evidence type="ECO:0000313" key="2">
    <source>
        <dbReference type="EMBL" id="KIA91451.1"/>
    </source>
</evidence>
<dbReference type="RefSeq" id="WP_039480346.1">
    <property type="nucleotide sequence ID" value="NZ_JSYN01000029.1"/>
</dbReference>
<sequence>MQRIKFIEGNDKKEIIIPSSKNWFFIIVFFAVILVWLVVELIIVPALIIANLDHFLSFAPWLVGWTAIGLFIIKIWVWEAFGKTILLIRENELVIKKKFDFISSTKYFKLIGITDLSILNKDIETTRYFTRPNYLFSSKTKSIILNYGFLKVNVVDWLNQEEAEQIIAVLSKSIESSKSQEN</sequence>
<evidence type="ECO:0000313" key="3">
    <source>
        <dbReference type="Proteomes" id="UP000031246"/>
    </source>
</evidence>
<gene>
    <name evidence="2" type="ORF">OC25_21485</name>
</gene>
<keyword evidence="1" id="KW-0472">Membrane</keyword>
<proteinExistence type="predicted"/>
<protein>
    <recommendedName>
        <fullName evidence="4">DUF304 domain-containing protein</fullName>
    </recommendedName>
</protein>